<dbReference type="Pfam" id="PF10400">
    <property type="entry name" value="Vir_act_alpha_C"/>
    <property type="match status" value="1"/>
</dbReference>
<feature type="domain" description="Transcription regulator PadR N-terminal" evidence="1">
    <location>
        <begin position="16"/>
        <end position="84"/>
    </location>
</feature>
<dbReference type="EMBL" id="JARLKZ010000008">
    <property type="protein sequence ID" value="MEC0240905.1"/>
    <property type="molecule type" value="Genomic_DNA"/>
</dbReference>
<dbReference type="InterPro" id="IPR036388">
    <property type="entry name" value="WH-like_DNA-bd_sf"/>
</dbReference>
<dbReference type="Proteomes" id="UP001344632">
    <property type="component" value="Unassembled WGS sequence"/>
</dbReference>
<proteinExistence type="predicted"/>
<dbReference type="PANTHER" id="PTHR43252">
    <property type="entry name" value="TRANSCRIPTIONAL REGULATOR YQJI"/>
    <property type="match status" value="1"/>
</dbReference>
<dbReference type="Pfam" id="PF03551">
    <property type="entry name" value="PadR"/>
    <property type="match status" value="1"/>
</dbReference>
<dbReference type="Gene3D" id="6.10.140.190">
    <property type="match status" value="1"/>
</dbReference>
<evidence type="ECO:0000313" key="3">
    <source>
        <dbReference type="EMBL" id="MEC0240905.1"/>
    </source>
</evidence>
<evidence type="ECO:0000313" key="4">
    <source>
        <dbReference type="Proteomes" id="UP001344632"/>
    </source>
</evidence>
<gene>
    <name evidence="3" type="ORF">P4H66_13705</name>
</gene>
<protein>
    <submittedName>
        <fullName evidence="3">PadR family transcriptional regulator</fullName>
    </submittedName>
</protein>
<dbReference type="Gene3D" id="1.10.10.10">
    <property type="entry name" value="Winged helix-like DNA-binding domain superfamily/Winged helix DNA-binding domain"/>
    <property type="match status" value="1"/>
</dbReference>
<dbReference type="PANTHER" id="PTHR43252:SF2">
    <property type="entry name" value="TRANSCRIPTION REGULATOR, PADR-LIKE FAMILY"/>
    <property type="match status" value="1"/>
</dbReference>
<reference evidence="3 4" key="1">
    <citation type="submission" date="2023-03" db="EMBL/GenBank/DDBJ databases">
        <title>Bacillus Genome Sequencing.</title>
        <authorList>
            <person name="Dunlap C."/>
        </authorList>
    </citation>
    <scope>NUCLEOTIDE SEQUENCE [LARGE SCALE GENOMIC DNA]</scope>
    <source>
        <strain evidence="3 4">BD-525</strain>
    </source>
</reference>
<evidence type="ECO:0000259" key="1">
    <source>
        <dbReference type="Pfam" id="PF03551"/>
    </source>
</evidence>
<dbReference type="RefSeq" id="WP_326088648.1">
    <property type="nucleotide sequence ID" value="NZ_JARLKZ010000008.1"/>
</dbReference>
<comment type="caution">
    <text evidence="3">The sequence shown here is derived from an EMBL/GenBank/DDBJ whole genome shotgun (WGS) entry which is preliminary data.</text>
</comment>
<dbReference type="InterPro" id="IPR036390">
    <property type="entry name" value="WH_DNA-bd_sf"/>
</dbReference>
<feature type="domain" description="Transcription regulator PadR C-terminal" evidence="2">
    <location>
        <begin position="98"/>
        <end position="181"/>
    </location>
</feature>
<name>A0ABU6GME3_9BACL</name>
<organism evidence="3 4">
    <name type="scientific">Paenibacillus dokdonensis</name>
    <dbReference type="NCBI Taxonomy" id="2567944"/>
    <lineage>
        <taxon>Bacteria</taxon>
        <taxon>Bacillati</taxon>
        <taxon>Bacillota</taxon>
        <taxon>Bacilli</taxon>
        <taxon>Bacillales</taxon>
        <taxon>Paenibacillaceae</taxon>
        <taxon>Paenibacillus</taxon>
    </lineage>
</organism>
<accession>A0ABU6GME3</accession>
<dbReference type="InterPro" id="IPR018309">
    <property type="entry name" value="Tscrpt_reg_PadR_C"/>
</dbReference>
<dbReference type="InterPro" id="IPR005149">
    <property type="entry name" value="Tscrpt_reg_PadR_N"/>
</dbReference>
<evidence type="ECO:0000259" key="2">
    <source>
        <dbReference type="Pfam" id="PF10400"/>
    </source>
</evidence>
<keyword evidence="4" id="KW-1185">Reference proteome</keyword>
<dbReference type="SUPFAM" id="SSF46785">
    <property type="entry name" value="Winged helix' DNA-binding domain"/>
    <property type="match status" value="1"/>
</dbReference>
<sequence length="212" mass="24415">MKIGNEDRMNTLGYAILSVLGRKPCSGYQLASYLELLWPAKHSQIYPLLSKMEQNGLLVFEHVEQTGKPDKKIYSITEKGREALGTWVTTEEPGYPIIRDEFLIKMYSMWTTDENNAKKLIQDRISKLKLKVTLREKKIAKVENEQVETVSEHFGRYVLLHRSNLLDNEEISWCHWVLKLIENSNVIKLLLGIISAGAFNKIVQGVTFFSEL</sequence>